<organism evidence="2 3">
    <name type="scientific">Pristionchus pacificus</name>
    <name type="common">Parasitic nematode worm</name>
    <dbReference type="NCBI Taxonomy" id="54126"/>
    <lineage>
        <taxon>Eukaryota</taxon>
        <taxon>Metazoa</taxon>
        <taxon>Ecdysozoa</taxon>
        <taxon>Nematoda</taxon>
        <taxon>Chromadorea</taxon>
        <taxon>Rhabditida</taxon>
        <taxon>Rhabditina</taxon>
        <taxon>Diplogasteromorpha</taxon>
        <taxon>Diplogasteroidea</taxon>
        <taxon>Neodiplogasteridae</taxon>
        <taxon>Pristionchus</taxon>
    </lineage>
</organism>
<name>A0A2A6BJE5_PRIPA</name>
<reference evidence="3" key="1">
    <citation type="journal article" date="2008" name="Nat. Genet.">
        <title>The Pristionchus pacificus genome provides a unique perspective on nematode lifestyle and parasitism.</title>
        <authorList>
            <person name="Dieterich C."/>
            <person name="Clifton S.W."/>
            <person name="Schuster L.N."/>
            <person name="Chinwalla A."/>
            <person name="Delehaunty K."/>
            <person name="Dinkelacker I."/>
            <person name="Fulton L."/>
            <person name="Fulton R."/>
            <person name="Godfrey J."/>
            <person name="Minx P."/>
            <person name="Mitreva M."/>
            <person name="Roeseler W."/>
            <person name="Tian H."/>
            <person name="Witte H."/>
            <person name="Yang S.P."/>
            <person name="Wilson R.K."/>
            <person name="Sommer R.J."/>
        </authorList>
    </citation>
    <scope>NUCLEOTIDE SEQUENCE [LARGE SCALE GENOMIC DNA]</scope>
    <source>
        <strain evidence="3">PS312</strain>
    </source>
</reference>
<dbReference type="EnsemblMetazoa" id="PPA16388.1">
    <property type="protein sequence ID" value="PPA16388.1"/>
    <property type="gene ID" value="WBGene00105942"/>
</dbReference>
<feature type="compositionally biased region" description="Basic and acidic residues" evidence="1">
    <location>
        <begin position="145"/>
        <end position="154"/>
    </location>
</feature>
<feature type="compositionally biased region" description="Acidic residues" evidence="1">
    <location>
        <begin position="108"/>
        <end position="125"/>
    </location>
</feature>
<feature type="region of interest" description="Disordered" evidence="1">
    <location>
        <begin position="81"/>
        <end position="154"/>
    </location>
</feature>
<feature type="compositionally biased region" description="Basic and acidic residues" evidence="1">
    <location>
        <begin position="127"/>
        <end position="138"/>
    </location>
</feature>
<sequence>MIPGPVGTAPLDLWADWMRADVPAPQEPARRAPRATSAVWRVIIISGAERRTIERGATLSSIGVQWRRFPTLLDGGQTVTIRSPLKRFPPIHDRQRSNSDPSRGSQPVEEEMDQCGGGMEEEMMMDDGGRDRRRREMTEYSDFSDMYHGDNDFE</sequence>
<evidence type="ECO:0000313" key="2">
    <source>
        <dbReference type="EnsemblMetazoa" id="PPA16388.1"/>
    </source>
</evidence>
<gene>
    <name evidence="2" type="primary">WBGene00105942</name>
</gene>
<keyword evidence="3" id="KW-1185">Reference proteome</keyword>
<protein>
    <submittedName>
        <fullName evidence="2">Uncharacterized protein</fullName>
    </submittedName>
</protein>
<dbReference type="Proteomes" id="UP000005239">
    <property type="component" value="Unassembled WGS sequence"/>
</dbReference>
<accession>A0A2A6BJE5</accession>
<reference evidence="2" key="2">
    <citation type="submission" date="2022-06" db="UniProtKB">
        <authorList>
            <consortium name="EnsemblMetazoa"/>
        </authorList>
    </citation>
    <scope>IDENTIFICATION</scope>
    <source>
        <strain evidence="2">PS312</strain>
    </source>
</reference>
<proteinExistence type="predicted"/>
<accession>A0A8R1YCM5</accession>
<dbReference type="AlphaFoldDB" id="A0A2A6BJE5"/>
<evidence type="ECO:0000256" key="1">
    <source>
        <dbReference type="SAM" id="MobiDB-lite"/>
    </source>
</evidence>
<evidence type="ECO:0000313" key="3">
    <source>
        <dbReference type="Proteomes" id="UP000005239"/>
    </source>
</evidence>